<comment type="caution">
    <text evidence="3">The sequence shown here is derived from an EMBL/GenBank/DDBJ whole genome shotgun (WGS) entry which is preliminary data.</text>
</comment>
<protein>
    <submittedName>
        <fullName evidence="3">Uncharacterized protein</fullName>
    </submittedName>
</protein>
<evidence type="ECO:0000256" key="1">
    <source>
        <dbReference type="SAM" id="MobiDB-lite"/>
    </source>
</evidence>
<reference evidence="3" key="1">
    <citation type="submission" date="2022-11" db="EMBL/GenBank/DDBJ databases">
        <authorList>
            <person name="Petersen C."/>
        </authorList>
    </citation>
    <scope>NUCLEOTIDE SEQUENCE</scope>
    <source>
        <strain evidence="3">IBT 22155</strain>
    </source>
</reference>
<keyword evidence="2" id="KW-1133">Transmembrane helix</keyword>
<dbReference type="EMBL" id="JAPQKL010000008">
    <property type="protein sequence ID" value="KAJ5120595.1"/>
    <property type="molecule type" value="Genomic_DNA"/>
</dbReference>
<feature type="transmembrane region" description="Helical" evidence="2">
    <location>
        <begin position="50"/>
        <end position="70"/>
    </location>
</feature>
<dbReference type="RefSeq" id="XP_056517099.1">
    <property type="nucleotide sequence ID" value="XM_056670726.1"/>
</dbReference>
<evidence type="ECO:0000256" key="2">
    <source>
        <dbReference type="SAM" id="Phobius"/>
    </source>
</evidence>
<dbReference type="Proteomes" id="UP001149079">
    <property type="component" value="Unassembled WGS sequence"/>
</dbReference>
<feature type="region of interest" description="Disordered" evidence="1">
    <location>
        <begin position="25"/>
        <end position="48"/>
    </location>
</feature>
<keyword evidence="2" id="KW-0812">Transmembrane</keyword>
<accession>A0A9W9GI14</accession>
<sequence length="81" mass="9015">MFSLARQFTGVISKPRVLPHLKSTLPHRLYSTRSSPRTPPPAPQRSRSDFPIIPIILITAISSGAYAYLVKARTGINTRQN</sequence>
<keyword evidence="2" id="KW-0472">Membrane</keyword>
<reference evidence="3" key="2">
    <citation type="journal article" date="2023" name="IMA Fungus">
        <title>Comparative genomic study of the Penicillium genus elucidates a diverse pangenome and 15 lateral gene transfer events.</title>
        <authorList>
            <person name="Petersen C."/>
            <person name="Sorensen T."/>
            <person name="Nielsen M.R."/>
            <person name="Sondergaard T.E."/>
            <person name="Sorensen J.L."/>
            <person name="Fitzpatrick D.A."/>
            <person name="Frisvad J.C."/>
            <person name="Nielsen K.L."/>
        </authorList>
    </citation>
    <scope>NUCLEOTIDE SEQUENCE</scope>
    <source>
        <strain evidence="3">IBT 22155</strain>
    </source>
</reference>
<proteinExistence type="predicted"/>
<dbReference type="AlphaFoldDB" id="A0A9W9GI14"/>
<keyword evidence="4" id="KW-1185">Reference proteome</keyword>
<organism evidence="3 4">
    <name type="scientific">Penicillium bovifimosum</name>
    <dbReference type="NCBI Taxonomy" id="126998"/>
    <lineage>
        <taxon>Eukaryota</taxon>
        <taxon>Fungi</taxon>
        <taxon>Dikarya</taxon>
        <taxon>Ascomycota</taxon>
        <taxon>Pezizomycotina</taxon>
        <taxon>Eurotiomycetes</taxon>
        <taxon>Eurotiomycetidae</taxon>
        <taxon>Eurotiales</taxon>
        <taxon>Aspergillaceae</taxon>
        <taxon>Penicillium</taxon>
    </lineage>
</organism>
<evidence type="ECO:0000313" key="4">
    <source>
        <dbReference type="Proteomes" id="UP001149079"/>
    </source>
</evidence>
<name>A0A9W9GI14_9EURO</name>
<dbReference type="OrthoDB" id="5090196at2759"/>
<gene>
    <name evidence="3" type="ORF">N7515_009983</name>
</gene>
<evidence type="ECO:0000313" key="3">
    <source>
        <dbReference type="EMBL" id="KAJ5120595.1"/>
    </source>
</evidence>
<dbReference type="GeneID" id="81409897"/>